<evidence type="ECO:0000313" key="1">
    <source>
        <dbReference type="EMBL" id="VEN75303.1"/>
    </source>
</evidence>
<reference evidence="1" key="1">
    <citation type="submission" date="2019-01" db="EMBL/GenBank/DDBJ databases">
        <authorList>
            <consortium name="Genoscope - CEA"/>
            <person name="William W."/>
        </authorList>
    </citation>
    <scope>NUCLEOTIDE SEQUENCE</scope>
    <source>
        <strain evidence="1">CR-1</strain>
    </source>
</reference>
<protein>
    <submittedName>
        <fullName evidence="1">Toxin</fullName>
    </submittedName>
</protein>
<dbReference type="EMBL" id="CAACVI010000050">
    <property type="protein sequence ID" value="VEN75303.1"/>
    <property type="molecule type" value="Genomic_DNA"/>
</dbReference>
<gene>
    <name evidence="1" type="ORF">EPICR_70146</name>
</gene>
<dbReference type="Pfam" id="PF04365">
    <property type="entry name" value="BrnT_toxin"/>
    <property type="match status" value="1"/>
</dbReference>
<dbReference type="InterPro" id="IPR038573">
    <property type="entry name" value="BrnT_sf"/>
</dbReference>
<dbReference type="InterPro" id="IPR007460">
    <property type="entry name" value="BrnT_toxin"/>
</dbReference>
<dbReference type="Gene3D" id="3.10.450.530">
    <property type="entry name" value="Ribonuclease toxin, BrnT, of type II toxin-antitoxin system"/>
    <property type="match status" value="1"/>
</dbReference>
<name>A0A484HPR2_9BACT</name>
<sequence length="87" mass="10418">MEFEYDPNKSETNKKKHGIDFEEAKRLWEDVNRLQVQAKSETESRYALIASYRGKLWSAFFTIRESRVRIISVRRSGKGERRLYNES</sequence>
<accession>A0A484HPR2</accession>
<proteinExistence type="predicted"/>
<dbReference type="AlphaFoldDB" id="A0A484HPR2"/>
<organism evidence="1">
    <name type="scientific">uncultured Desulfobacteraceae bacterium</name>
    <dbReference type="NCBI Taxonomy" id="218296"/>
    <lineage>
        <taxon>Bacteria</taxon>
        <taxon>Pseudomonadati</taxon>
        <taxon>Thermodesulfobacteriota</taxon>
        <taxon>Desulfobacteria</taxon>
        <taxon>Desulfobacterales</taxon>
        <taxon>Desulfobacteraceae</taxon>
        <taxon>environmental samples</taxon>
    </lineage>
</organism>